<comment type="caution">
    <text evidence="1">The sequence shown here is derived from an EMBL/GenBank/DDBJ whole genome shotgun (WGS) entry which is preliminary data.</text>
</comment>
<sequence>MSTINVPQGFRPLREILHKLRKAGEGDFTLVCEGKGMEGAQLSADGLFGCFVSDGDVGEVCCRAELQEVEADHVECMVNFFYHGDFEDWVPGQDVLEVQLGVAALGEMYHIPSLETCAAEIRYQMKECSFHSMDEGDSHDSSSDLSHDM</sequence>
<evidence type="ECO:0000313" key="2">
    <source>
        <dbReference type="Proteomes" id="UP001296104"/>
    </source>
</evidence>
<organism evidence="1 2">
    <name type="scientific">Lecanosticta acicola</name>
    <dbReference type="NCBI Taxonomy" id="111012"/>
    <lineage>
        <taxon>Eukaryota</taxon>
        <taxon>Fungi</taxon>
        <taxon>Dikarya</taxon>
        <taxon>Ascomycota</taxon>
        <taxon>Pezizomycotina</taxon>
        <taxon>Dothideomycetes</taxon>
        <taxon>Dothideomycetidae</taxon>
        <taxon>Mycosphaerellales</taxon>
        <taxon>Mycosphaerellaceae</taxon>
        <taxon>Lecanosticta</taxon>
    </lineage>
</organism>
<dbReference type="AlphaFoldDB" id="A0AAI8Z7F4"/>
<proteinExistence type="predicted"/>
<evidence type="ECO:0000313" key="1">
    <source>
        <dbReference type="EMBL" id="CAK4034110.1"/>
    </source>
</evidence>
<keyword evidence="2" id="KW-1185">Reference proteome</keyword>
<reference evidence="1" key="1">
    <citation type="submission" date="2023-11" db="EMBL/GenBank/DDBJ databases">
        <authorList>
            <person name="Alioto T."/>
            <person name="Alioto T."/>
            <person name="Gomez Garrido J."/>
        </authorList>
    </citation>
    <scope>NUCLEOTIDE SEQUENCE</scope>
</reference>
<accession>A0AAI8Z7F4</accession>
<gene>
    <name evidence="1" type="ORF">LECACI_7A009268</name>
</gene>
<protein>
    <submittedName>
        <fullName evidence="1">Uncharacterized protein</fullName>
    </submittedName>
</protein>
<dbReference type="EMBL" id="CAVMBE010000104">
    <property type="protein sequence ID" value="CAK4034110.1"/>
    <property type="molecule type" value="Genomic_DNA"/>
</dbReference>
<name>A0AAI8Z7F4_9PEZI</name>
<dbReference type="Proteomes" id="UP001296104">
    <property type="component" value="Unassembled WGS sequence"/>
</dbReference>